<keyword evidence="5" id="KW-0175">Coiled coil</keyword>
<gene>
    <name evidence="9" type="ORF">B7P43_G03675</name>
</gene>
<dbReference type="SUPFAM" id="SSF57997">
    <property type="entry name" value="Tropomyosin"/>
    <property type="match status" value="2"/>
</dbReference>
<dbReference type="PROSITE" id="PS50178">
    <property type="entry name" value="ZF_FYVE"/>
    <property type="match status" value="1"/>
</dbReference>
<evidence type="ECO:0008006" key="11">
    <source>
        <dbReference type="Google" id="ProtNLM"/>
    </source>
</evidence>
<keyword evidence="1" id="KW-0479">Metal-binding</keyword>
<dbReference type="InParanoid" id="A0A2J7RNC9"/>
<dbReference type="Proteomes" id="UP000235965">
    <property type="component" value="Unassembled WGS sequence"/>
</dbReference>
<dbReference type="CDD" id="cd15730">
    <property type="entry name" value="FYVE_EEA1"/>
    <property type="match status" value="1"/>
</dbReference>
<dbReference type="PANTHER" id="PTHR46753">
    <property type="entry name" value="FYVE AND COILED-COIL DOMAIN-CONTAINING PROTEIN 1"/>
    <property type="match status" value="1"/>
</dbReference>
<dbReference type="PANTHER" id="PTHR46753:SF2">
    <property type="entry name" value="FYVE AND COILED-COIL DOMAIN-CONTAINING PROTEIN 1"/>
    <property type="match status" value="1"/>
</dbReference>
<dbReference type="GO" id="GO:0005776">
    <property type="term" value="C:autophagosome"/>
    <property type="evidence" value="ECO:0007669"/>
    <property type="project" value="TreeGrafter"/>
</dbReference>
<dbReference type="SUPFAM" id="SSF57903">
    <property type="entry name" value="FYVE/PHD zinc finger"/>
    <property type="match status" value="1"/>
</dbReference>
<dbReference type="SUPFAM" id="SSF90257">
    <property type="entry name" value="Myosin rod fragments"/>
    <property type="match status" value="1"/>
</dbReference>
<feature type="coiled-coil region" evidence="5">
    <location>
        <begin position="662"/>
        <end position="696"/>
    </location>
</feature>
<dbReference type="InterPro" id="IPR011011">
    <property type="entry name" value="Znf_FYVE_PHD"/>
</dbReference>
<evidence type="ECO:0000256" key="3">
    <source>
        <dbReference type="ARBA" id="ARBA00022833"/>
    </source>
</evidence>
<dbReference type="Gene3D" id="3.30.40.10">
    <property type="entry name" value="Zinc/RING finger domain, C3HC4 (zinc finger)"/>
    <property type="match status" value="1"/>
</dbReference>
<dbReference type="SMART" id="SM00064">
    <property type="entry name" value="FYVE"/>
    <property type="match status" value="1"/>
</dbReference>
<dbReference type="STRING" id="105785.A0A2J7RNC9"/>
<feature type="region of interest" description="Disordered" evidence="6">
    <location>
        <begin position="8"/>
        <end position="30"/>
    </location>
</feature>
<dbReference type="Gene3D" id="1.10.287.1490">
    <property type="match status" value="1"/>
</dbReference>
<dbReference type="AlphaFoldDB" id="A0A2J7RNC9"/>
<dbReference type="GO" id="GO:1901098">
    <property type="term" value="P:positive regulation of autophagosome maturation"/>
    <property type="evidence" value="ECO:0007669"/>
    <property type="project" value="TreeGrafter"/>
</dbReference>
<dbReference type="InterPro" id="IPR000306">
    <property type="entry name" value="Znf_FYVE"/>
</dbReference>
<dbReference type="InterPro" id="IPR013083">
    <property type="entry name" value="Znf_RING/FYVE/PHD"/>
</dbReference>
<evidence type="ECO:0000256" key="5">
    <source>
        <dbReference type="SAM" id="Coils"/>
    </source>
</evidence>
<dbReference type="PROSITE" id="PS50157">
    <property type="entry name" value="ZINC_FINGER_C2H2_2"/>
    <property type="match status" value="1"/>
</dbReference>
<dbReference type="InterPro" id="IPR017455">
    <property type="entry name" value="Znf_FYVE-rel"/>
</dbReference>
<evidence type="ECO:0000256" key="4">
    <source>
        <dbReference type="PROSITE-ProRule" id="PRU00042"/>
    </source>
</evidence>
<proteinExistence type="predicted"/>
<feature type="coiled-coil region" evidence="5">
    <location>
        <begin position="733"/>
        <end position="824"/>
    </location>
</feature>
<accession>A0A2J7RNC9</accession>
<dbReference type="GO" id="GO:0005764">
    <property type="term" value="C:lysosome"/>
    <property type="evidence" value="ECO:0007669"/>
    <property type="project" value="TreeGrafter"/>
</dbReference>
<dbReference type="Gene3D" id="1.20.5.390">
    <property type="entry name" value="L1 transposable element, trimerization domain"/>
    <property type="match status" value="1"/>
</dbReference>
<feature type="coiled-coil region" evidence="5">
    <location>
        <begin position="867"/>
        <end position="908"/>
    </location>
</feature>
<reference evidence="9 10" key="1">
    <citation type="submission" date="2017-12" db="EMBL/GenBank/DDBJ databases">
        <title>Hemimetabolous genomes reveal molecular basis of termite eusociality.</title>
        <authorList>
            <person name="Harrison M.C."/>
            <person name="Jongepier E."/>
            <person name="Robertson H.M."/>
            <person name="Arning N."/>
            <person name="Bitard-Feildel T."/>
            <person name="Chao H."/>
            <person name="Childers C.P."/>
            <person name="Dinh H."/>
            <person name="Doddapaneni H."/>
            <person name="Dugan S."/>
            <person name="Gowin J."/>
            <person name="Greiner C."/>
            <person name="Han Y."/>
            <person name="Hu H."/>
            <person name="Hughes D.S.T."/>
            <person name="Huylmans A.-K."/>
            <person name="Kemena C."/>
            <person name="Kremer L.P.M."/>
            <person name="Lee S.L."/>
            <person name="Lopez-Ezquerra A."/>
            <person name="Mallet L."/>
            <person name="Monroy-Kuhn J.M."/>
            <person name="Moser A."/>
            <person name="Murali S.C."/>
            <person name="Muzny D.M."/>
            <person name="Otani S."/>
            <person name="Piulachs M.-D."/>
            <person name="Poelchau M."/>
            <person name="Qu J."/>
            <person name="Schaub F."/>
            <person name="Wada-Katsumata A."/>
            <person name="Worley K.C."/>
            <person name="Xie Q."/>
            <person name="Ylla G."/>
            <person name="Poulsen M."/>
            <person name="Gibbs R.A."/>
            <person name="Schal C."/>
            <person name="Richards S."/>
            <person name="Belles X."/>
            <person name="Korb J."/>
            <person name="Bornberg-Bauer E."/>
        </authorList>
    </citation>
    <scope>NUCLEOTIDE SEQUENCE [LARGE SCALE GENOMIC DNA]</scope>
    <source>
        <tissue evidence="9">Whole body</tissue>
    </source>
</reference>
<keyword evidence="3" id="KW-0862">Zinc</keyword>
<dbReference type="GO" id="GO:0072383">
    <property type="term" value="P:plus-end-directed vesicle transport along microtubule"/>
    <property type="evidence" value="ECO:0007669"/>
    <property type="project" value="TreeGrafter"/>
</dbReference>
<name>A0A2J7RNC9_9NEOP</name>
<keyword evidence="10" id="KW-1185">Reference proteome</keyword>
<dbReference type="InterPro" id="IPR013087">
    <property type="entry name" value="Znf_C2H2_type"/>
</dbReference>
<feature type="coiled-coil region" evidence="5">
    <location>
        <begin position="188"/>
        <end position="233"/>
    </location>
</feature>
<evidence type="ECO:0000256" key="6">
    <source>
        <dbReference type="SAM" id="MobiDB-lite"/>
    </source>
</evidence>
<evidence type="ECO:0000259" key="8">
    <source>
        <dbReference type="PROSITE" id="PS50178"/>
    </source>
</evidence>
<dbReference type="GO" id="GO:0005770">
    <property type="term" value="C:late endosome"/>
    <property type="evidence" value="ECO:0007669"/>
    <property type="project" value="TreeGrafter"/>
</dbReference>
<evidence type="ECO:0000256" key="2">
    <source>
        <dbReference type="ARBA" id="ARBA00022771"/>
    </source>
</evidence>
<protein>
    <recommendedName>
        <fullName evidence="11">Early endosome antigen 1</fullName>
    </recommendedName>
</protein>
<feature type="coiled-coil region" evidence="5">
    <location>
        <begin position="263"/>
        <end position="633"/>
    </location>
</feature>
<dbReference type="Pfam" id="PF01363">
    <property type="entry name" value="FYVE"/>
    <property type="match status" value="1"/>
</dbReference>
<dbReference type="EMBL" id="NEVH01002541">
    <property type="protein sequence ID" value="PNF42341.1"/>
    <property type="molecule type" value="Genomic_DNA"/>
</dbReference>
<dbReference type="GO" id="GO:0008270">
    <property type="term" value="F:zinc ion binding"/>
    <property type="evidence" value="ECO:0007669"/>
    <property type="project" value="UniProtKB-KW"/>
</dbReference>
<evidence type="ECO:0000259" key="7">
    <source>
        <dbReference type="PROSITE" id="PS50157"/>
    </source>
</evidence>
<evidence type="ECO:0000256" key="1">
    <source>
        <dbReference type="ARBA" id="ARBA00022723"/>
    </source>
</evidence>
<evidence type="ECO:0000313" key="9">
    <source>
        <dbReference type="EMBL" id="PNF42341.1"/>
    </source>
</evidence>
<dbReference type="PROSITE" id="PS00028">
    <property type="entry name" value="ZINC_FINGER_C2H2_1"/>
    <property type="match status" value="1"/>
</dbReference>
<evidence type="ECO:0000313" key="10">
    <source>
        <dbReference type="Proteomes" id="UP000235965"/>
    </source>
</evidence>
<comment type="caution">
    <text evidence="9">The sequence shown here is derived from an EMBL/GenBank/DDBJ whole genome shotgun (WGS) entry which is preliminary data.</text>
</comment>
<feature type="domain" description="FYVE-type" evidence="8">
    <location>
        <begin position="913"/>
        <end position="971"/>
    </location>
</feature>
<sequence>MFNIKNIVNKITDRGRESQPNSPGRGNGEDILNKQAAEGFLCPKCMQAFPSPEELESHYGSSHNGDGEGAIPDIPAVSNALDFLSLHQEVGERYKHQEGNYTQDTSIIDVQAITDPIELKRRLMEALENGMLLQQEKERLEQRAAQLARDNVTLKAASDEGEGNQAAMKERLKVVEAQLAHRESIDDAAVLRQELVQVQRVMDELTRERERERDQLKAELKQLKDQYVAREVTDISNEQAYNAEAQRRQEDLEITLRSRESCITALQNDIGIYKKKLNEAETKLHQELSRSQTLEQEVQVLKDRVGEVSEECEKKTDDILHWQNEYAEMKRERDQVQKLQQNGANEINILLQQAEEIKAKYDAALKEREEKEEGIKSAQSRLDALYKQKDILKSELTHKSKVCEELEKSNSSLHEKIKEAEREVLHKKEEIARLESERAELLVQIEAGEGASTAIQQLSQEKMLLNKELKEQMQYHATYAKDMSTKLEGATAQVHDLEESNKGMVLQLGNHENKIHSLSTELQELQKEVVRLTDDLNKKENALQVLRSSSDHLKSEKDVCDQKIHDLECLLQEKSSSITRCSEKIDNMNDILQTYERRLDELEVENKSLEDKLREQESKIDQLNINLVATELKLKESVSQVADLCAEVEVKTVYGSQLREENAKLAVEFSSLKENLKEKEEQLQVLGVQKASLETSLFELTAEVEEDKKKIEDKWKKDVEKIRSKLEHSQVMISELEEGKKVLLDERSEMMQQIATLERNLEEASKTAHEKHSALQNQLSAVTAAKQTTEEELAAERCKCLELKNDKESVKEAYEVEIEKKNQELKDVHTCLDDVAGEKLALEAQLAASQSEQQAVLERCYASSAENENLRKTIADLRRRLEESQAALHELGRENQTLQLELEKLLGRKWTEDSDVISCSLCQKEFSLIVRKHHCRNCGQIFCNECSSKMAPITSNKKPVRVCDSCYNELGSK</sequence>
<keyword evidence="2 4" id="KW-0863">Zinc-finger</keyword>
<organism evidence="9 10">
    <name type="scientific">Cryptotermes secundus</name>
    <dbReference type="NCBI Taxonomy" id="105785"/>
    <lineage>
        <taxon>Eukaryota</taxon>
        <taxon>Metazoa</taxon>
        <taxon>Ecdysozoa</taxon>
        <taxon>Arthropoda</taxon>
        <taxon>Hexapoda</taxon>
        <taxon>Insecta</taxon>
        <taxon>Pterygota</taxon>
        <taxon>Neoptera</taxon>
        <taxon>Polyneoptera</taxon>
        <taxon>Dictyoptera</taxon>
        <taxon>Blattodea</taxon>
        <taxon>Blattoidea</taxon>
        <taxon>Termitoidae</taxon>
        <taxon>Kalotermitidae</taxon>
        <taxon>Cryptotermitinae</taxon>
        <taxon>Cryptotermes</taxon>
    </lineage>
</organism>
<feature type="coiled-coil region" evidence="5">
    <location>
        <begin position="123"/>
        <end position="157"/>
    </location>
</feature>
<feature type="domain" description="C2H2-type" evidence="7">
    <location>
        <begin position="40"/>
        <end position="68"/>
    </location>
</feature>
<dbReference type="OrthoDB" id="8251707at2759"/>